<protein>
    <submittedName>
        <fullName evidence="1">Uncharacterized protein</fullName>
    </submittedName>
</protein>
<dbReference type="Proteomes" id="UP000188169">
    <property type="component" value="Unassembled WGS sequence"/>
</dbReference>
<keyword evidence="2" id="KW-1185">Reference proteome</keyword>
<dbReference type="AlphaFoldDB" id="A0A1R4EHT0"/>
<dbReference type="EMBL" id="FUGD01000116">
    <property type="protein sequence ID" value="SJM38003.1"/>
    <property type="molecule type" value="Genomic_DNA"/>
</dbReference>
<dbReference type="STRING" id="1945520.A1019T_01991"/>
<proteinExistence type="predicted"/>
<sequence length="37" mass="4007">MACYDNKKPLIDLSQIGGGESDSTVLLIIVIRQSQSL</sequence>
<gene>
    <name evidence="1" type="ORF">A1019T_01991</name>
</gene>
<name>A0A1R4EHT0_9GAMM</name>
<accession>A0A1R4EHT0</accession>
<reference evidence="2" key="1">
    <citation type="submission" date="2017-02" db="EMBL/GenBank/DDBJ databases">
        <authorList>
            <person name="Mornico D."/>
        </authorList>
    </citation>
    <scope>NUCLEOTIDE SEQUENCE [LARGE SCALE GENOMIC DNA]</scope>
</reference>
<evidence type="ECO:0000313" key="1">
    <source>
        <dbReference type="EMBL" id="SJM38003.1"/>
    </source>
</evidence>
<evidence type="ECO:0000313" key="2">
    <source>
        <dbReference type="Proteomes" id="UP000188169"/>
    </source>
</evidence>
<organism evidence="1 2">
    <name type="scientific">Psychrobacter pasteurii</name>
    <dbReference type="NCBI Taxonomy" id="1945520"/>
    <lineage>
        <taxon>Bacteria</taxon>
        <taxon>Pseudomonadati</taxon>
        <taxon>Pseudomonadota</taxon>
        <taxon>Gammaproteobacteria</taxon>
        <taxon>Moraxellales</taxon>
        <taxon>Moraxellaceae</taxon>
        <taxon>Psychrobacter</taxon>
    </lineage>
</organism>